<proteinExistence type="inferred from homology"/>
<dbReference type="GO" id="GO:0005975">
    <property type="term" value="P:carbohydrate metabolic process"/>
    <property type="evidence" value="ECO:0007669"/>
    <property type="project" value="InterPro"/>
</dbReference>
<comment type="caution">
    <text evidence="6">The sequence shown here is derived from an EMBL/GenBank/DDBJ whole genome shotgun (WGS) entry which is preliminary data.</text>
</comment>
<dbReference type="InterPro" id="IPR008183">
    <property type="entry name" value="Aldose_1/G6P_1-epimerase"/>
</dbReference>
<sequence length="317" mass="34612">MEKTQSPLHCRWHEWNDGQWKSAGDAEPNALLKYFMPHIESCLFHGLPAVRLSAPDGSTATITLHGAHVVSWKTPQGVEQLYLSPNTRFEPGQAIRGGVPVVFPQFNTRGVLPRHGFARTCRWAVAEEPNADEQACSVTLALQSHKVIKSLWPYAFACELTVALQDSSLVMKLTVRNLGQERFGFQAALHTYLAIGSIDSVQLTGLDGYTFEDCTEAGGNTLQPHTALQAHAAVDRIYFDAPDSVQLQSANGHLQLQQSGFNDSVVWNPGGFGANAPPDLPQDGYKHFLCIEAARIGKPVVLDAAEVWSGSQTLRVA</sequence>
<keyword evidence="7" id="KW-1185">Reference proteome</keyword>
<evidence type="ECO:0000256" key="2">
    <source>
        <dbReference type="ARBA" id="ARBA00005866"/>
    </source>
</evidence>
<dbReference type="Proteomes" id="UP000260665">
    <property type="component" value="Unassembled WGS sequence"/>
</dbReference>
<dbReference type="InterPro" id="IPR025532">
    <property type="entry name" value="G6P_1-epimerase"/>
</dbReference>
<evidence type="ECO:0000313" key="7">
    <source>
        <dbReference type="Proteomes" id="UP000260665"/>
    </source>
</evidence>
<dbReference type="GO" id="GO:0047938">
    <property type="term" value="F:glucose-6-phosphate 1-epimerase activity"/>
    <property type="evidence" value="ECO:0007669"/>
    <property type="project" value="UniProtKB-UniRule"/>
</dbReference>
<comment type="similarity">
    <text evidence="2 4">Belongs to the glucose-6-phosphate 1-epimerase family.</text>
</comment>
<accession>A0A3E1R955</accession>
<evidence type="ECO:0000313" key="6">
    <source>
        <dbReference type="EMBL" id="RFO95751.1"/>
    </source>
</evidence>
<dbReference type="Gene3D" id="2.70.98.10">
    <property type="match status" value="1"/>
</dbReference>
<organism evidence="6 7">
    <name type="scientific">Rhodoferax lacus</name>
    <dbReference type="NCBI Taxonomy" id="2184758"/>
    <lineage>
        <taxon>Bacteria</taxon>
        <taxon>Pseudomonadati</taxon>
        <taxon>Pseudomonadota</taxon>
        <taxon>Betaproteobacteria</taxon>
        <taxon>Burkholderiales</taxon>
        <taxon>Comamonadaceae</taxon>
        <taxon>Rhodoferax</taxon>
    </lineage>
</organism>
<dbReference type="InterPro" id="IPR011013">
    <property type="entry name" value="Gal_mutarotase_sf_dom"/>
</dbReference>
<evidence type="ECO:0000256" key="3">
    <source>
        <dbReference type="ARBA" id="ARBA00023235"/>
    </source>
</evidence>
<dbReference type="SUPFAM" id="SSF74650">
    <property type="entry name" value="Galactose mutarotase-like"/>
    <property type="match status" value="1"/>
</dbReference>
<feature type="active site" evidence="5">
    <location>
        <position position="190"/>
    </location>
</feature>
<evidence type="ECO:0000256" key="4">
    <source>
        <dbReference type="PIRNR" id="PIRNR016020"/>
    </source>
</evidence>
<comment type="catalytic activity">
    <reaction evidence="1">
        <text>alpha-D-glucose 6-phosphate = beta-D-glucose 6-phosphate</text>
        <dbReference type="Rhea" id="RHEA:16249"/>
        <dbReference type="ChEBI" id="CHEBI:58225"/>
        <dbReference type="ChEBI" id="CHEBI:58247"/>
        <dbReference type="EC" id="5.1.3.15"/>
    </reaction>
</comment>
<dbReference type="EC" id="5.1.3.15" evidence="4"/>
<name>A0A3E1R955_9BURK</name>
<dbReference type="Pfam" id="PF01263">
    <property type="entry name" value="Aldose_epim"/>
    <property type="match status" value="1"/>
</dbReference>
<dbReference type="GO" id="GO:0005737">
    <property type="term" value="C:cytoplasm"/>
    <property type="evidence" value="ECO:0007669"/>
    <property type="project" value="TreeGrafter"/>
</dbReference>
<evidence type="ECO:0000256" key="1">
    <source>
        <dbReference type="ARBA" id="ARBA00001096"/>
    </source>
</evidence>
<dbReference type="GO" id="GO:0030246">
    <property type="term" value="F:carbohydrate binding"/>
    <property type="evidence" value="ECO:0007669"/>
    <property type="project" value="UniProtKB-UniRule"/>
</dbReference>
<gene>
    <name evidence="6" type="ORF">DIC66_16300</name>
</gene>
<dbReference type="InterPro" id="IPR014718">
    <property type="entry name" value="GH-type_carb-bd"/>
</dbReference>
<dbReference type="CDD" id="cd09020">
    <property type="entry name" value="D-hex-6-P-epi_like"/>
    <property type="match status" value="1"/>
</dbReference>
<dbReference type="PIRSF" id="PIRSF016020">
    <property type="entry name" value="PHexose_mutarotase"/>
    <property type="match status" value="1"/>
</dbReference>
<evidence type="ECO:0000256" key="5">
    <source>
        <dbReference type="PIRSR" id="PIRSR016020-1"/>
    </source>
</evidence>
<dbReference type="EMBL" id="QFZK01000012">
    <property type="protein sequence ID" value="RFO95751.1"/>
    <property type="molecule type" value="Genomic_DNA"/>
</dbReference>
<feature type="active site" evidence="5">
    <location>
        <position position="292"/>
    </location>
</feature>
<dbReference type="PANTHER" id="PTHR11122:SF13">
    <property type="entry name" value="GLUCOSE-6-PHOSPHATE 1-EPIMERASE"/>
    <property type="match status" value="1"/>
</dbReference>
<reference evidence="6 7" key="1">
    <citation type="submission" date="2018-05" db="EMBL/GenBank/DDBJ databases">
        <title>Rhodoferax soyangensis sp.nov., isolated from an oligotrophic freshwater lake.</title>
        <authorList>
            <person name="Park M."/>
        </authorList>
    </citation>
    <scope>NUCLEOTIDE SEQUENCE [LARGE SCALE GENOMIC DNA]</scope>
    <source>
        <strain evidence="6 7">IMCC26218</strain>
    </source>
</reference>
<dbReference type="PANTHER" id="PTHR11122">
    <property type="entry name" value="APOSPORY-ASSOCIATED PROTEIN C-RELATED"/>
    <property type="match status" value="1"/>
</dbReference>
<protein>
    <recommendedName>
        <fullName evidence="4">Putative glucose-6-phosphate 1-epimerase</fullName>
        <ecNumber evidence="4">5.1.3.15</ecNumber>
    </recommendedName>
</protein>
<dbReference type="AlphaFoldDB" id="A0A3E1R955"/>
<keyword evidence="3 4" id="KW-0413">Isomerase</keyword>